<sequence>MGKKKGKKGGKKGKGKKGGKKKEAQMTAQEAILAYQIGIVEKKLEDVMYEIRELKTKIAKTEEEIAAVKKDLDYWTEYKNKGQHEHKKHIQIVKDDMTDMENSFEDMKGRPQSATQRYVENKVFNIVRASLEMEDLDEGDESDDESADTELLDNMFFEEEDFSVSEQMPIHAPPELSREEVQAKDCQPDNWPVTQPMLQAVAKTK</sequence>
<dbReference type="EMBL" id="JARBDR010000337">
    <property type="protein sequence ID" value="KAJ8315705.1"/>
    <property type="molecule type" value="Genomic_DNA"/>
</dbReference>
<evidence type="ECO:0000313" key="3">
    <source>
        <dbReference type="EMBL" id="KAJ8315705.1"/>
    </source>
</evidence>
<gene>
    <name evidence="3" type="ORF">KUTeg_007855</name>
</gene>
<evidence type="ECO:0000256" key="2">
    <source>
        <dbReference type="SAM" id="MobiDB-lite"/>
    </source>
</evidence>
<organism evidence="3 4">
    <name type="scientific">Tegillarca granosa</name>
    <name type="common">Malaysian cockle</name>
    <name type="synonym">Anadara granosa</name>
    <dbReference type="NCBI Taxonomy" id="220873"/>
    <lineage>
        <taxon>Eukaryota</taxon>
        <taxon>Metazoa</taxon>
        <taxon>Spiralia</taxon>
        <taxon>Lophotrochozoa</taxon>
        <taxon>Mollusca</taxon>
        <taxon>Bivalvia</taxon>
        <taxon>Autobranchia</taxon>
        <taxon>Pteriomorphia</taxon>
        <taxon>Arcoida</taxon>
        <taxon>Arcoidea</taxon>
        <taxon>Arcidae</taxon>
        <taxon>Tegillarca</taxon>
    </lineage>
</organism>
<reference evidence="3 4" key="1">
    <citation type="submission" date="2022-12" db="EMBL/GenBank/DDBJ databases">
        <title>Chromosome-level genome of Tegillarca granosa.</title>
        <authorList>
            <person name="Kim J."/>
        </authorList>
    </citation>
    <scope>NUCLEOTIDE SEQUENCE [LARGE SCALE GENOMIC DNA]</scope>
    <source>
        <strain evidence="3">Teg-2019</strain>
        <tissue evidence="3">Adductor muscle</tissue>
    </source>
</reference>
<comment type="caution">
    <text evidence="3">The sequence shown here is derived from an EMBL/GenBank/DDBJ whole genome shotgun (WGS) entry which is preliminary data.</text>
</comment>
<dbReference type="PANTHER" id="PTHR21468">
    <property type="entry name" value="HSD9"/>
    <property type="match status" value="1"/>
</dbReference>
<keyword evidence="4" id="KW-1185">Reference proteome</keyword>
<accession>A0ABQ9FJ53</accession>
<feature type="region of interest" description="Disordered" evidence="2">
    <location>
        <begin position="1"/>
        <end position="23"/>
    </location>
</feature>
<keyword evidence="1" id="KW-0175">Coiled coil</keyword>
<feature type="compositionally biased region" description="Basic residues" evidence="2">
    <location>
        <begin position="1"/>
        <end position="20"/>
    </location>
</feature>
<dbReference type="InterPro" id="IPR026702">
    <property type="entry name" value="CCDC83"/>
</dbReference>
<proteinExistence type="predicted"/>
<evidence type="ECO:0000256" key="1">
    <source>
        <dbReference type="SAM" id="Coils"/>
    </source>
</evidence>
<dbReference type="PANTHER" id="PTHR21468:SF1">
    <property type="entry name" value="COILED-COIL DOMAIN-CONTAINING PROTEIN 83"/>
    <property type="match status" value="1"/>
</dbReference>
<name>A0ABQ9FJ53_TEGGR</name>
<dbReference type="Proteomes" id="UP001217089">
    <property type="component" value="Unassembled WGS sequence"/>
</dbReference>
<protein>
    <submittedName>
        <fullName evidence="3">Uncharacterized protein</fullName>
    </submittedName>
</protein>
<evidence type="ECO:0000313" key="4">
    <source>
        <dbReference type="Proteomes" id="UP001217089"/>
    </source>
</evidence>
<feature type="coiled-coil region" evidence="1">
    <location>
        <begin position="44"/>
        <end position="71"/>
    </location>
</feature>